<feature type="compositionally biased region" description="Pro residues" evidence="1">
    <location>
        <begin position="362"/>
        <end position="418"/>
    </location>
</feature>
<feature type="chain" id="PRO_5035949770" evidence="2">
    <location>
        <begin position="45"/>
        <end position="842"/>
    </location>
</feature>
<dbReference type="GO" id="GO:0030866">
    <property type="term" value="P:cortical actin cytoskeleton organization"/>
    <property type="evidence" value="ECO:0007669"/>
    <property type="project" value="TreeGrafter"/>
</dbReference>
<gene>
    <name evidence="5" type="primary">LOC120039648</name>
</gene>
<feature type="signal peptide" evidence="2">
    <location>
        <begin position="1"/>
        <end position="44"/>
    </location>
</feature>
<dbReference type="GO" id="GO:0051015">
    <property type="term" value="F:actin filament binding"/>
    <property type="evidence" value="ECO:0007669"/>
    <property type="project" value="TreeGrafter"/>
</dbReference>
<feature type="compositionally biased region" description="Low complexity" evidence="1">
    <location>
        <begin position="112"/>
        <end position="124"/>
    </location>
</feature>
<feature type="region of interest" description="Disordered" evidence="1">
    <location>
        <begin position="82"/>
        <end position="319"/>
    </location>
</feature>
<dbReference type="InterPro" id="IPR015425">
    <property type="entry name" value="FH2_Formin"/>
</dbReference>
<organism evidence="4 5">
    <name type="scientific">Salvelinus namaycush</name>
    <name type="common">Lake trout</name>
    <name type="synonym">Salmo namaycush</name>
    <dbReference type="NCBI Taxonomy" id="8040"/>
    <lineage>
        <taxon>Eukaryota</taxon>
        <taxon>Metazoa</taxon>
        <taxon>Chordata</taxon>
        <taxon>Craniata</taxon>
        <taxon>Vertebrata</taxon>
        <taxon>Euteleostomi</taxon>
        <taxon>Actinopterygii</taxon>
        <taxon>Neopterygii</taxon>
        <taxon>Teleostei</taxon>
        <taxon>Protacanthopterygii</taxon>
        <taxon>Salmoniformes</taxon>
        <taxon>Salmonidae</taxon>
        <taxon>Salmoninae</taxon>
        <taxon>Salvelinus</taxon>
    </lineage>
</organism>
<evidence type="ECO:0000313" key="5">
    <source>
        <dbReference type="RefSeq" id="XP_038840984.1"/>
    </source>
</evidence>
<dbReference type="PANTHER" id="PTHR45920">
    <property type="entry name" value="FORMIN HOMOLOGY 2 DOMAIN CONTAINING, ISOFORM I"/>
    <property type="match status" value="1"/>
</dbReference>
<dbReference type="Proteomes" id="UP000808372">
    <property type="component" value="Unplaced"/>
</dbReference>
<evidence type="ECO:0000256" key="2">
    <source>
        <dbReference type="SAM" id="SignalP"/>
    </source>
</evidence>
<dbReference type="SMART" id="SM00498">
    <property type="entry name" value="FH2"/>
    <property type="match status" value="1"/>
</dbReference>
<accession>A0A8U0U5B4</accession>
<keyword evidence="4" id="KW-1185">Reference proteome</keyword>
<feature type="non-terminal residue" evidence="5">
    <location>
        <position position="1"/>
    </location>
</feature>
<feature type="compositionally biased region" description="Acidic residues" evidence="1">
    <location>
        <begin position="208"/>
        <end position="220"/>
    </location>
</feature>
<dbReference type="Pfam" id="PF02181">
    <property type="entry name" value="FH2"/>
    <property type="match status" value="1"/>
</dbReference>
<dbReference type="GeneID" id="120039648"/>
<dbReference type="InterPro" id="IPR042201">
    <property type="entry name" value="FH2_Formin_sf"/>
</dbReference>
<feature type="non-terminal residue" evidence="5">
    <location>
        <position position="842"/>
    </location>
</feature>
<name>A0A8U0U5B4_SALNM</name>
<sequence>LPPPLLSPPLGRERGRGRGSSWCGEGVVVWWLAWLLSLARTVPSESVGSVSVAGAEKRNGYHSHAAGGTFLRNLVATQWEKTSRSQHEKLQDKLSQDDPVVTSPRAEEETSSADSSPSTPTEAPFQASGAGTEPQPELHAGGQVSGETGPIQRTLEQPDPADTQATHNEPGVSVQRKTLSNERKFMLNMLDAKNSSAGPLKSPSGTDPDLDPEESLSGEPEDCRGLGRAGSSVKERLSSLKAQQAQPLPSEDSSSRRAELQGLGGSAQAARARLAEEQQHRQVRPQYSIDAETHSRNLEKTQMTPLARDRQTDAWDQLQPSSKALKIKDLDFSDLMEEEDIDVLDVDVFDVGVGRPGGGGGVPPPPPPMPGLASAPPPPPPPPGAPCMSLPPPPPPPPGGGLCAPPPPPPPGAPPPPFSSSSSSSSQAPDPAFAKKRKTVKLFWKELKQSDSPRKCKFGRGTVWASLDKVAVDTAKLEHLFESKAKELPVALKKGAEVKKAEILVLDSKRSNTINIGMTVLPAVHVIKTAILNFDEFAINKEGIEKILTMTPSEEEKQKIQEAQLANPDVPLGSAEQFLLTLSSISGLSARLQLWAFKLNYETLEKEIAEPLFDLNVVPLLPHSLSPLLFVSVQEIAEPLFDLNVVPLLPHSLSSLLFVSVQEIAEPLFLLNVVPLLPHSLSSLLFVSVQEIAEPLFDLNVVPLLPPSLSSLLFVSVQEIAEPLFPLNVVPLLPHSLSSLLFVSVQEIAEPLFDLNVVPLLPHSLSSLLFVSVQEIAEPLFPLNVVPLLPHSLSPLLFVSVQEIAEPLFDLKLGMEQLAKNKTFKRILATLLAIGNFLNSTS</sequence>
<reference evidence="5" key="1">
    <citation type="submission" date="2025-08" db="UniProtKB">
        <authorList>
            <consortium name="RefSeq"/>
        </authorList>
    </citation>
    <scope>IDENTIFICATION</scope>
    <source>
        <tissue evidence="5">White muscle</tissue>
    </source>
</reference>
<feature type="compositionally biased region" description="Basic and acidic residues" evidence="1">
    <location>
        <begin position="82"/>
        <end position="96"/>
    </location>
</feature>
<evidence type="ECO:0000313" key="4">
    <source>
        <dbReference type="Proteomes" id="UP000808372"/>
    </source>
</evidence>
<dbReference type="SUPFAM" id="SSF101447">
    <property type="entry name" value="Formin homology 2 domain (FH2 domain)"/>
    <property type="match status" value="2"/>
</dbReference>
<evidence type="ECO:0000259" key="3">
    <source>
        <dbReference type="SMART" id="SM00498"/>
    </source>
</evidence>
<feature type="domain" description="FH2" evidence="3">
    <location>
        <begin position="429"/>
        <end position="781"/>
    </location>
</feature>
<dbReference type="GO" id="GO:0005737">
    <property type="term" value="C:cytoplasm"/>
    <property type="evidence" value="ECO:0007669"/>
    <property type="project" value="TreeGrafter"/>
</dbReference>
<protein>
    <submittedName>
        <fullName evidence="5">FH1/FH2 domain-containing protein 3-like</fullName>
    </submittedName>
</protein>
<dbReference type="GO" id="GO:0005856">
    <property type="term" value="C:cytoskeleton"/>
    <property type="evidence" value="ECO:0007669"/>
    <property type="project" value="TreeGrafter"/>
</dbReference>
<evidence type="ECO:0000256" key="1">
    <source>
        <dbReference type="SAM" id="MobiDB-lite"/>
    </source>
</evidence>
<dbReference type="RefSeq" id="XP_038840984.1">
    <property type="nucleotide sequence ID" value="XM_038985056.1"/>
</dbReference>
<keyword evidence="2" id="KW-0732">Signal</keyword>
<dbReference type="Gene3D" id="1.20.58.2220">
    <property type="entry name" value="Formin, FH2 domain"/>
    <property type="match status" value="2"/>
</dbReference>
<dbReference type="KEGG" id="snh:120039648"/>
<proteinExistence type="predicted"/>
<feature type="compositionally biased region" description="Low complexity" evidence="1">
    <location>
        <begin position="419"/>
        <end position="432"/>
    </location>
</feature>
<feature type="region of interest" description="Disordered" evidence="1">
    <location>
        <begin position="350"/>
        <end position="432"/>
    </location>
</feature>
<dbReference type="AlphaFoldDB" id="A0A8U0U5B4"/>
<feature type="region of interest" description="Disordered" evidence="1">
    <location>
        <begin position="1"/>
        <end position="21"/>
    </location>
</feature>
<dbReference type="PANTHER" id="PTHR45920:SF2">
    <property type="entry name" value="FH1_FH2 DOMAIN-CONTAINING PROTEIN 1"/>
    <property type="match status" value="1"/>
</dbReference>